<evidence type="ECO:0000259" key="4">
    <source>
        <dbReference type="Pfam" id="PF25023"/>
    </source>
</evidence>
<feature type="domain" description="Teneurin-like YD-shell" evidence="4">
    <location>
        <begin position="2"/>
        <end position="409"/>
    </location>
</feature>
<sequence length="410" mass="46680">MLVNGRNILSLDYSQAMKMDRIYDDHTKFMLRIQYDSRGLPTLWMPSKGITPVNVTYDQSGHAVTWQRGPQNENLRYDVYGNLQSAQRGDGQLWRYTYGNKISHLSLSSPPAQYTFTYDDNQSLQRVTLPSGLSFAVDRRLGIGFIRHTFLGSTGKTSLIIDRNDKGEILSLYYPGEKRKVIYRYDAHGHMTEVLHDSARTRMLRDPQSGELVSVATDDCTMRFHRNGPLVQRHTVTSSKDLGMLAVFDYTHDVNLRLQSIHVKINSTELPLEELTYNDVSGKLTTFGRFTVIDLSSNLYTVSSQEATLTKQSDSSGRIVQAEMEVYSAIVFSTLLRYEPSGRISSEEYKIGIFSNKTSTVYSYNQHGGIRTAAKDGRVTWRYSYDSDGRLSQIENDGVRTSLRYNRLGR</sequence>
<evidence type="ECO:0000313" key="6">
    <source>
        <dbReference type="Proteomes" id="UP000008144"/>
    </source>
</evidence>
<organism evidence="5 6">
    <name type="scientific">Ciona intestinalis</name>
    <name type="common">Transparent sea squirt</name>
    <name type="synonym">Ascidia intestinalis</name>
    <dbReference type="NCBI Taxonomy" id="7719"/>
    <lineage>
        <taxon>Eukaryota</taxon>
        <taxon>Metazoa</taxon>
        <taxon>Chordata</taxon>
        <taxon>Tunicata</taxon>
        <taxon>Ascidiacea</taxon>
        <taxon>Phlebobranchia</taxon>
        <taxon>Cionidae</taxon>
        <taxon>Ciona</taxon>
    </lineage>
</organism>
<dbReference type="Proteomes" id="UP000008144">
    <property type="component" value="Chromosome 2"/>
</dbReference>
<dbReference type="PANTHER" id="PTHR11219">
    <property type="entry name" value="TENEURIN AND N-ACETYLGLUCOSAMINE-1-PHOSPHODIESTER ALPHA-N-ACETYLGLUCOSAMINIDASE"/>
    <property type="match status" value="1"/>
</dbReference>
<protein>
    <recommendedName>
        <fullName evidence="4">Teneurin-like YD-shell domain-containing protein</fullName>
    </recommendedName>
</protein>
<dbReference type="STRING" id="7719.ENSCINP00000032403"/>
<keyword evidence="1" id="KW-0245">EGF-like domain</keyword>
<dbReference type="InterPro" id="IPR056823">
    <property type="entry name" value="TEN-like_YD-shell"/>
</dbReference>
<proteinExistence type="predicted"/>
<reference evidence="5" key="4">
    <citation type="submission" date="2025-09" db="UniProtKB">
        <authorList>
            <consortium name="Ensembl"/>
        </authorList>
    </citation>
    <scope>IDENTIFICATION</scope>
</reference>
<reference evidence="6" key="1">
    <citation type="journal article" date="2002" name="Science">
        <title>The draft genome of Ciona intestinalis: insights into chordate and vertebrate origins.</title>
        <authorList>
            <person name="Dehal P."/>
            <person name="Satou Y."/>
            <person name="Campbell R.K."/>
            <person name="Chapman J."/>
            <person name="Degnan B."/>
            <person name="De Tomaso A."/>
            <person name="Davidson B."/>
            <person name="Di Gregorio A."/>
            <person name="Gelpke M."/>
            <person name="Goodstein D.M."/>
            <person name="Harafuji N."/>
            <person name="Hastings K.E."/>
            <person name="Ho I."/>
            <person name="Hotta K."/>
            <person name="Huang W."/>
            <person name="Kawashima T."/>
            <person name="Lemaire P."/>
            <person name="Martinez D."/>
            <person name="Meinertzhagen I.A."/>
            <person name="Necula S."/>
            <person name="Nonaka M."/>
            <person name="Putnam N."/>
            <person name="Rash S."/>
            <person name="Saiga H."/>
            <person name="Satake M."/>
            <person name="Terry A."/>
            <person name="Yamada L."/>
            <person name="Wang H.G."/>
            <person name="Awazu S."/>
            <person name="Azumi K."/>
            <person name="Boore J."/>
            <person name="Branno M."/>
            <person name="Chin-Bow S."/>
            <person name="DeSantis R."/>
            <person name="Doyle S."/>
            <person name="Francino P."/>
            <person name="Keys D.N."/>
            <person name="Haga S."/>
            <person name="Hayashi H."/>
            <person name="Hino K."/>
            <person name="Imai K.S."/>
            <person name="Inaba K."/>
            <person name="Kano S."/>
            <person name="Kobayashi K."/>
            <person name="Kobayashi M."/>
            <person name="Lee B.I."/>
            <person name="Makabe K.W."/>
            <person name="Manohar C."/>
            <person name="Matassi G."/>
            <person name="Medina M."/>
            <person name="Mochizuki Y."/>
            <person name="Mount S."/>
            <person name="Morishita T."/>
            <person name="Miura S."/>
            <person name="Nakayama A."/>
            <person name="Nishizaka S."/>
            <person name="Nomoto H."/>
            <person name="Ohta F."/>
            <person name="Oishi K."/>
            <person name="Rigoutsos I."/>
            <person name="Sano M."/>
            <person name="Sasaki A."/>
            <person name="Sasakura Y."/>
            <person name="Shoguchi E."/>
            <person name="Shin-i T."/>
            <person name="Spagnuolo A."/>
            <person name="Stainier D."/>
            <person name="Suzuki M.M."/>
            <person name="Tassy O."/>
            <person name="Takatori N."/>
            <person name="Tokuoka M."/>
            <person name="Yagi K."/>
            <person name="Yoshizaki F."/>
            <person name="Wada S."/>
            <person name="Zhang C."/>
            <person name="Hyatt P.D."/>
            <person name="Larimer F."/>
            <person name="Detter C."/>
            <person name="Doggett N."/>
            <person name="Glavina T."/>
            <person name="Hawkins T."/>
            <person name="Richardson P."/>
            <person name="Lucas S."/>
            <person name="Kohara Y."/>
            <person name="Levine M."/>
            <person name="Satoh N."/>
            <person name="Rokhsar D.S."/>
        </authorList>
    </citation>
    <scope>NUCLEOTIDE SEQUENCE [LARGE SCALE GENOMIC DNA]</scope>
</reference>
<reference evidence="5" key="3">
    <citation type="submission" date="2025-08" db="UniProtKB">
        <authorList>
            <consortium name="Ensembl"/>
        </authorList>
    </citation>
    <scope>IDENTIFICATION</scope>
</reference>
<dbReference type="Pfam" id="PF25023">
    <property type="entry name" value="TEN_YD-shell"/>
    <property type="match status" value="1"/>
</dbReference>
<dbReference type="GeneTree" id="ENSGT01030000234566"/>
<name>H2XRW9_CIOIN</name>
<dbReference type="Ensembl" id="ENSCINT00000032790.1">
    <property type="protein sequence ID" value="ENSCINP00000032403.1"/>
    <property type="gene ID" value="ENSCING00000018606.1"/>
</dbReference>
<dbReference type="InterPro" id="IPR051216">
    <property type="entry name" value="Teneurin"/>
</dbReference>
<accession>H2XRW9</accession>
<keyword evidence="3" id="KW-1015">Disulfide bond</keyword>
<dbReference type="AlphaFoldDB" id="H2XRW9"/>
<evidence type="ECO:0000256" key="1">
    <source>
        <dbReference type="ARBA" id="ARBA00022536"/>
    </source>
</evidence>
<dbReference type="InParanoid" id="H2XRW9"/>
<evidence type="ECO:0000256" key="2">
    <source>
        <dbReference type="ARBA" id="ARBA00022737"/>
    </source>
</evidence>
<reference evidence="5" key="2">
    <citation type="journal article" date="2008" name="Genome Biol.">
        <title>Improved genome assembly and evidence-based global gene model set for the chordate Ciona intestinalis: new insight into intron and operon populations.</title>
        <authorList>
            <person name="Satou Y."/>
            <person name="Mineta K."/>
            <person name="Ogasawara M."/>
            <person name="Sasakura Y."/>
            <person name="Shoguchi E."/>
            <person name="Ueno K."/>
            <person name="Yamada L."/>
            <person name="Matsumoto J."/>
            <person name="Wasserscheid J."/>
            <person name="Dewar K."/>
            <person name="Wiley G.B."/>
            <person name="Macmil S.L."/>
            <person name="Roe B.A."/>
            <person name="Zeller R.W."/>
            <person name="Hastings K.E."/>
            <person name="Lemaire P."/>
            <person name="Lindquist E."/>
            <person name="Endo T."/>
            <person name="Hotta K."/>
            <person name="Inaba K."/>
        </authorList>
    </citation>
    <scope>NUCLEOTIDE SEQUENCE [LARGE SCALE GENOMIC DNA]</scope>
    <source>
        <strain evidence="5">wild type</strain>
    </source>
</reference>
<dbReference type="Gene3D" id="2.180.10.10">
    <property type="entry name" value="RHS repeat-associated core"/>
    <property type="match status" value="2"/>
</dbReference>
<dbReference type="HOGENOM" id="CLU_671824_0_0_1"/>
<keyword evidence="2" id="KW-0677">Repeat</keyword>
<keyword evidence="6" id="KW-1185">Reference proteome</keyword>
<dbReference type="EMBL" id="EAAA01001469">
    <property type="status" value="NOT_ANNOTATED_CDS"/>
    <property type="molecule type" value="Genomic_DNA"/>
</dbReference>
<dbReference type="OMA" id="GNDRFEY"/>
<evidence type="ECO:0000313" key="5">
    <source>
        <dbReference type="Ensembl" id="ENSCINP00000032403.1"/>
    </source>
</evidence>
<dbReference type="PANTHER" id="PTHR11219:SF69">
    <property type="entry name" value="TENEURIN-A"/>
    <property type="match status" value="1"/>
</dbReference>
<evidence type="ECO:0000256" key="3">
    <source>
        <dbReference type="ARBA" id="ARBA00023157"/>
    </source>
</evidence>